<evidence type="ECO:0000256" key="9">
    <source>
        <dbReference type="RuleBase" id="RU364068"/>
    </source>
</evidence>
<reference evidence="10" key="1">
    <citation type="submission" date="2018-10" db="EMBL/GenBank/DDBJ databases">
        <title>Transcriptome assembly of Aceria tosichella (Wheat curl mite) Type 2.</title>
        <authorList>
            <person name="Scully E.D."/>
            <person name="Geib S.M."/>
            <person name="Palmer N.A."/>
            <person name="Gupta A.K."/>
            <person name="Sarath G."/>
            <person name="Tatineni S."/>
        </authorList>
    </citation>
    <scope>NUCLEOTIDE SEQUENCE</scope>
    <source>
        <strain evidence="10">LincolnNE</strain>
    </source>
</reference>
<dbReference type="Gene3D" id="3.30.540.10">
    <property type="entry name" value="Fructose-1,6-Bisphosphatase, subunit A, domain 1"/>
    <property type="match status" value="1"/>
</dbReference>
<dbReference type="PROSITE" id="PS00630">
    <property type="entry name" value="IMP_2"/>
    <property type="match status" value="1"/>
</dbReference>
<comment type="catalytic activity">
    <reaction evidence="1 9">
        <text>a myo-inositol phosphate + H2O = myo-inositol + phosphate</text>
        <dbReference type="Rhea" id="RHEA:24056"/>
        <dbReference type="ChEBI" id="CHEBI:15377"/>
        <dbReference type="ChEBI" id="CHEBI:17268"/>
        <dbReference type="ChEBI" id="CHEBI:43474"/>
        <dbReference type="ChEBI" id="CHEBI:84139"/>
        <dbReference type="EC" id="3.1.3.25"/>
    </reaction>
</comment>
<dbReference type="UniPathway" id="UPA00823">
    <property type="reaction ID" value="UER00788"/>
</dbReference>
<keyword evidence="7 8" id="KW-0460">Magnesium</keyword>
<evidence type="ECO:0000256" key="5">
    <source>
        <dbReference type="ARBA" id="ARBA00022723"/>
    </source>
</evidence>
<dbReference type="GO" id="GO:0006021">
    <property type="term" value="P:inositol biosynthetic process"/>
    <property type="evidence" value="ECO:0007669"/>
    <property type="project" value="UniProtKB-UniPathway"/>
</dbReference>
<sequence length="282" mass="30602">MSCSTCPSVDLEECEKVAVGIARQAGKIIKDTCGKVRSVESKQSFADLVTETDQNVEKLVFAELKKSFPNHRFIGEESVAAANHGKVEFTDEPTWIVDPVDGTMNFVHTLPFVAVCIGLALNKKPVLGVVFCPALDQMFTARQGNGAYCNGQPINVRCSPSLRESLICAEFGSDRSEEKRVCVFKNLESISWQCHGIRCLGSAAMNICSVALGQTNAFYEFGLHCWDMCAPVAILVEAGGYVCDTKGGPLNLIGRRLIVACDENIARQLSAAMTCHLELPSD</sequence>
<dbReference type="FunFam" id="3.30.540.10:FF:000004">
    <property type="entry name" value="Inositol-1-monophosphatase"/>
    <property type="match status" value="1"/>
</dbReference>
<evidence type="ECO:0000256" key="4">
    <source>
        <dbReference type="ARBA" id="ARBA00009759"/>
    </source>
</evidence>
<dbReference type="EC" id="3.1.3.25" evidence="9"/>
<dbReference type="GO" id="GO:0007165">
    <property type="term" value="P:signal transduction"/>
    <property type="evidence" value="ECO:0007669"/>
    <property type="project" value="TreeGrafter"/>
</dbReference>
<dbReference type="PROSITE" id="PS00629">
    <property type="entry name" value="IMP_1"/>
    <property type="match status" value="1"/>
</dbReference>
<dbReference type="GO" id="GO:0046872">
    <property type="term" value="F:metal ion binding"/>
    <property type="evidence" value="ECO:0007669"/>
    <property type="project" value="UniProtKB-KW"/>
</dbReference>
<name>A0A6G1S861_9ACAR</name>
<dbReference type="GO" id="GO:0008934">
    <property type="term" value="F:inositol monophosphate 1-phosphatase activity"/>
    <property type="evidence" value="ECO:0007669"/>
    <property type="project" value="InterPro"/>
</dbReference>
<dbReference type="PRINTS" id="PR00378">
    <property type="entry name" value="LIIMPHPHTASE"/>
</dbReference>
<dbReference type="AlphaFoldDB" id="A0A6G1S861"/>
<dbReference type="InterPro" id="IPR020550">
    <property type="entry name" value="Inositol_monophosphatase_CS"/>
</dbReference>
<proteinExistence type="inferred from homology"/>
<dbReference type="PRINTS" id="PR00377">
    <property type="entry name" value="IMPHPHTASES"/>
</dbReference>
<accession>A0A6G1S861</accession>
<dbReference type="FunFam" id="3.40.190.80:FF:000002">
    <property type="entry name" value="Inositol-1-monophosphatase"/>
    <property type="match status" value="1"/>
</dbReference>
<organism evidence="10">
    <name type="scientific">Aceria tosichella</name>
    <name type="common">wheat curl mite</name>
    <dbReference type="NCBI Taxonomy" id="561515"/>
    <lineage>
        <taxon>Eukaryota</taxon>
        <taxon>Metazoa</taxon>
        <taxon>Ecdysozoa</taxon>
        <taxon>Arthropoda</taxon>
        <taxon>Chelicerata</taxon>
        <taxon>Arachnida</taxon>
        <taxon>Acari</taxon>
        <taxon>Acariformes</taxon>
        <taxon>Trombidiformes</taxon>
        <taxon>Prostigmata</taxon>
        <taxon>Eupodina</taxon>
        <taxon>Eriophyoidea</taxon>
        <taxon>Eriophyidae</taxon>
        <taxon>Eriophyinae</taxon>
        <taxon>Aceriini</taxon>
        <taxon>Aceria</taxon>
    </lineage>
</organism>
<dbReference type="Gene3D" id="3.40.190.80">
    <property type="match status" value="1"/>
</dbReference>
<comment type="pathway">
    <text evidence="3 9">Polyol metabolism; myo-inositol biosynthesis; myo-inositol from D-glucose 6-phosphate: step 2/2.</text>
</comment>
<protein>
    <recommendedName>
        <fullName evidence="9">Inositol-1-monophosphatase</fullName>
        <ecNumber evidence="9">3.1.3.25</ecNumber>
    </recommendedName>
</protein>
<dbReference type="GO" id="GO:0046854">
    <property type="term" value="P:phosphatidylinositol phosphate biosynthetic process"/>
    <property type="evidence" value="ECO:0007669"/>
    <property type="project" value="InterPro"/>
</dbReference>
<dbReference type="InterPro" id="IPR020583">
    <property type="entry name" value="Inositol_monoP_metal-BS"/>
</dbReference>
<dbReference type="CDD" id="cd01639">
    <property type="entry name" value="IMPase"/>
    <property type="match status" value="1"/>
</dbReference>
<dbReference type="InterPro" id="IPR033942">
    <property type="entry name" value="IMPase"/>
</dbReference>
<dbReference type="PANTHER" id="PTHR20854">
    <property type="entry name" value="INOSITOL MONOPHOSPHATASE"/>
    <property type="match status" value="1"/>
</dbReference>
<evidence type="ECO:0000256" key="2">
    <source>
        <dbReference type="ARBA" id="ARBA00001946"/>
    </source>
</evidence>
<dbReference type="SUPFAM" id="SSF56655">
    <property type="entry name" value="Carbohydrate phosphatase"/>
    <property type="match status" value="1"/>
</dbReference>
<dbReference type="InterPro" id="IPR020552">
    <property type="entry name" value="Inositol_monoPase_Li-sen"/>
</dbReference>
<dbReference type="InterPro" id="IPR000760">
    <property type="entry name" value="Inositol_monophosphatase-like"/>
</dbReference>
<feature type="binding site" evidence="8">
    <location>
        <position position="98"/>
    </location>
    <ligand>
        <name>Mg(2+)</name>
        <dbReference type="ChEBI" id="CHEBI:18420"/>
        <label>1</label>
        <note>catalytic</note>
    </ligand>
</feature>
<keyword evidence="6 9" id="KW-0378">Hydrolase</keyword>
<feature type="binding site" evidence="8">
    <location>
        <position position="101"/>
    </location>
    <ligand>
        <name>Mg(2+)</name>
        <dbReference type="ChEBI" id="CHEBI:18420"/>
        <label>1</label>
        <note>catalytic</note>
    </ligand>
</feature>
<dbReference type="PANTHER" id="PTHR20854:SF4">
    <property type="entry name" value="INOSITOL-1-MONOPHOSPHATASE-RELATED"/>
    <property type="match status" value="1"/>
</dbReference>
<evidence type="ECO:0000256" key="1">
    <source>
        <dbReference type="ARBA" id="ARBA00001033"/>
    </source>
</evidence>
<feature type="binding site" evidence="8">
    <location>
        <position position="76"/>
    </location>
    <ligand>
        <name>Mg(2+)</name>
        <dbReference type="ChEBI" id="CHEBI:18420"/>
        <label>1</label>
        <note>catalytic</note>
    </ligand>
</feature>
<gene>
    <name evidence="10" type="primary">Impa1</name>
    <name evidence="10" type="ORF">g.13374</name>
</gene>
<evidence type="ECO:0000256" key="3">
    <source>
        <dbReference type="ARBA" id="ARBA00005152"/>
    </source>
</evidence>
<comment type="similarity">
    <text evidence="4 9">Belongs to the inositol monophosphatase superfamily.</text>
</comment>
<feature type="binding site" evidence="8">
    <location>
        <position position="227"/>
    </location>
    <ligand>
        <name>Mg(2+)</name>
        <dbReference type="ChEBI" id="CHEBI:18420"/>
        <label>1</label>
        <note>catalytic</note>
    </ligand>
</feature>
<evidence type="ECO:0000256" key="8">
    <source>
        <dbReference type="PIRSR" id="PIRSR600760-2"/>
    </source>
</evidence>
<keyword evidence="5 8" id="KW-0479">Metal-binding</keyword>
<comment type="cofactor">
    <cofactor evidence="2 8 9">
        <name>Mg(2+)</name>
        <dbReference type="ChEBI" id="CHEBI:18420"/>
    </cofactor>
</comment>
<evidence type="ECO:0000313" key="10">
    <source>
        <dbReference type="EMBL" id="MDE46696.1"/>
    </source>
</evidence>
<dbReference type="EMBL" id="GGYP01001925">
    <property type="protein sequence ID" value="MDE46696.1"/>
    <property type="molecule type" value="Transcribed_RNA"/>
</dbReference>
<evidence type="ECO:0000256" key="6">
    <source>
        <dbReference type="ARBA" id="ARBA00022801"/>
    </source>
</evidence>
<dbReference type="Pfam" id="PF00459">
    <property type="entry name" value="Inositol_P"/>
    <property type="match status" value="1"/>
</dbReference>
<evidence type="ECO:0000256" key="7">
    <source>
        <dbReference type="ARBA" id="ARBA00022842"/>
    </source>
</evidence>